<dbReference type="Proteomes" id="UP000315636">
    <property type="component" value="Unassembled WGS sequence"/>
</dbReference>
<dbReference type="GO" id="GO:0003700">
    <property type="term" value="F:DNA-binding transcription factor activity"/>
    <property type="evidence" value="ECO:0007669"/>
    <property type="project" value="TreeGrafter"/>
</dbReference>
<dbReference type="Gene3D" id="1.10.357.10">
    <property type="entry name" value="Tetracycline Repressor, domain 2"/>
    <property type="match status" value="1"/>
</dbReference>
<feature type="domain" description="HTH tetR-type" evidence="3">
    <location>
        <begin position="13"/>
        <end position="73"/>
    </location>
</feature>
<dbReference type="AlphaFoldDB" id="A0A521D198"/>
<dbReference type="Gene3D" id="1.10.10.60">
    <property type="entry name" value="Homeodomain-like"/>
    <property type="match status" value="1"/>
</dbReference>
<dbReference type="PRINTS" id="PR00455">
    <property type="entry name" value="HTHTETR"/>
</dbReference>
<keyword evidence="5" id="KW-1185">Reference proteome</keyword>
<dbReference type="SUPFAM" id="SSF46689">
    <property type="entry name" value="Homeodomain-like"/>
    <property type="match status" value="1"/>
</dbReference>
<evidence type="ECO:0000313" key="4">
    <source>
        <dbReference type="EMBL" id="SMO65432.1"/>
    </source>
</evidence>
<feature type="DNA-binding region" description="H-T-H motif" evidence="2">
    <location>
        <begin position="36"/>
        <end position="55"/>
    </location>
</feature>
<dbReference type="InterPro" id="IPR036271">
    <property type="entry name" value="Tet_transcr_reg_TetR-rel_C_sf"/>
</dbReference>
<dbReference type="SUPFAM" id="SSF48498">
    <property type="entry name" value="Tetracyclin repressor-like, C-terminal domain"/>
    <property type="match status" value="1"/>
</dbReference>
<dbReference type="EMBL" id="FXTI01000005">
    <property type="protein sequence ID" value="SMO65432.1"/>
    <property type="molecule type" value="Genomic_DNA"/>
</dbReference>
<dbReference type="InterPro" id="IPR009057">
    <property type="entry name" value="Homeodomain-like_sf"/>
</dbReference>
<dbReference type="RefSeq" id="WP_185956162.1">
    <property type="nucleotide sequence ID" value="NZ_FXTI01000005.1"/>
</dbReference>
<protein>
    <submittedName>
        <fullName evidence="4">Transcriptional regulator, TetR family</fullName>
    </submittedName>
</protein>
<sequence>MPRSPEQNRAIREKRKKQIYEAALGVYRERGYYGAEMGAIARRAGLGRGLIYYYFKDKQDLFISLIRFTLLHWKERLDDILLSGEPVADRLELIMKSFYSLSHAFPDISYFHQTVSRDVKVLFPERESEVYELYEQYILKPVRMLMKEGVDRGEISIPPELGERFFFRLLFEAVHHENMIEEKELDQWVKTALYGLVNHKKNDSQSVDDTPIEGTTKTKC</sequence>
<evidence type="ECO:0000259" key="3">
    <source>
        <dbReference type="PROSITE" id="PS50977"/>
    </source>
</evidence>
<organism evidence="4 5">
    <name type="scientific">Melghirimyces algeriensis</name>
    <dbReference type="NCBI Taxonomy" id="910412"/>
    <lineage>
        <taxon>Bacteria</taxon>
        <taxon>Bacillati</taxon>
        <taxon>Bacillota</taxon>
        <taxon>Bacilli</taxon>
        <taxon>Bacillales</taxon>
        <taxon>Thermoactinomycetaceae</taxon>
        <taxon>Melghirimyces</taxon>
    </lineage>
</organism>
<accession>A0A521D198</accession>
<dbReference type="InterPro" id="IPR050109">
    <property type="entry name" value="HTH-type_TetR-like_transc_reg"/>
</dbReference>
<name>A0A521D198_9BACL</name>
<proteinExistence type="predicted"/>
<dbReference type="GO" id="GO:0000976">
    <property type="term" value="F:transcription cis-regulatory region binding"/>
    <property type="evidence" value="ECO:0007669"/>
    <property type="project" value="TreeGrafter"/>
</dbReference>
<dbReference type="PANTHER" id="PTHR30055">
    <property type="entry name" value="HTH-TYPE TRANSCRIPTIONAL REGULATOR RUTR"/>
    <property type="match status" value="1"/>
</dbReference>
<keyword evidence="1 2" id="KW-0238">DNA-binding</keyword>
<gene>
    <name evidence="4" type="ORF">SAMN06264849_10542</name>
</gene>
<evidence type="ECO:0000256" key="2">
    <source>
        <dbReference type="PROSITE-ProRule" id="PRU00335"/>
    </source>
</evidence>
<dbReference type="InterPro" id="IPR001647">
    <property type="entry name" value="HTH_TetR"/>
</dbReference>
<dbReference type="Pfam" id="PF00440">
    <property type="entry name" value="TetR_N"/>
    <property type="match status" value="1"/>
</dbReference>
<reference evidence="4 5" key="1">
    <citation type="submission" date="2017-05" db="EMBL/GenBank/DDBJ databases">
        <authorList>
            <person name="Varghese N."/>
            <person name="Submissions S."/>
        </authorList>
    </citation>
    <scope>NUCLEOTIDE SEQUENCE [LARGE SCALE GENOMIC DNA]</scope>
    <source>
        <strain evidence="4 5">DSM 45474</strain>
    </source>
</reference>
<evidence type="ECO:0000313" key="5">
    <source>
        <dbReference type="Proteomes" id="UP000315636"/>
    </source>
</evidence>
<dbReference type="PROSITE" id="PS50977">
    <property type="entry name" value="HTH_TETR_2"/>
    <property type="match status" value="1"/>
</dbReference>
<evidence type="ECO:0000256" key="1">
    <source>
        <dbReference type="ARBA" id="ARBA00023125"/>
    </source>
</evidence>
<dbReference type="PANTHER" id="PTHR30055:SF226">
    <property type="entry name" value="HTH-TYPE TRANSCRIPTIONAL REGULATOR PKSA"/>
    <property type="match status" value="1"/>
</dbReference>